<name>A0A4Y2ICL9_ARAVE</name>
<proteinExistence type="predicted"/>
<keyword evidence="2" id="KW-1185">Reference proteome</keyword>
<dbReference type="EMBL" id="BGPR01002559">
    <property type="protein sequence ID" value="GBM75457.1"/>
    <property type="molecule type" value="Genomic_DNA"/>
</dbReference>
<organism evidence="1 2">
    <name type="scientific">Araneus ventricosus</name>
    <name type="common">Orbweaver spider</name>
    <name type="synonym">Epeira ventricosa</name>
    <dbReference type="NCBI Taxonomy" id="182803"/>
    <lineage>
        <taxon>Eukaryota</taxon>
        <taxon>Metazoa</taxon>
        <taxon>Ecdysozoa</taxon>
        <taxon>Arthropoda</taxon>
        <taxon>Chelicerata</taxon>
        <taxon>Arachnida</taxon>
        <taxon>Araneae</taxon>
        <taxon>Araneomorphae</taxon>
        <taxon>Entelegynae</taxon>
        <taxon>Araneoidea</taxon>
        <taxon>Araneidae</taxon>
        <taxon>Araneus</taxon>
    </lineage>
</organism>
<evidence type="ECO:0000313" key="1">
    <source>
        <dbReference type="EMBL" id="GBM75457.1"/>
    </source>
</evidence>
<evidence type="ECO:0000313" key="2">
    <source>
        <dbReference type="Proteomes" id="UP000499080"/>
    </source>
</evidence>
<sequence length="89" mass="10308">MNWFLNASTYRAELTVCSKQIAPTMSRLESAHQTVTRWGIGTSKLRSGDSRCPKCANSAYSHTHRNKNGPHRYNRAYWHQIDHCQSSRR</sequence>
<gene>
    <name evidence="1" type="ORF">AVEN_98276_1</name>
</gene>
<dbReference type="AlphaFoldDB" id="A0A4Y2ICL9"/>
<protein>
    <submittedName>
        <fullName evidence="1">Uncharacterized protein</fullName>
    </submittedName>
</protein>
<dbReference type="Proteomes" id="UP000499080">
    <property type="component" value="Unassembled WGS sequence"/>
</dbReference>
<reference evidence="1 2" key="1">
    <citation type="journal article" date="2019" name="Sci. Rep.">
        <title>Orb-weaving spider Araneus ventricosus genome elucidates the spidroin gene catalogue.</title>
        <authorList>
            <person name="Kono N."/>
            <person name="Nakamura H."/>
            <person name="Ohtoshi R."/>
            <person name="Moran D.A.P."/>
            <person name="Shinohara A."/>
            <person name="Yoshida Y."/>
            <person name="Fujiwara M."/>
            <person name="Mori M."/>
            <person name="Tomita M."/>
            <person name="Arakawa K."/>
        </authorList>
    </citation>
    <scope>NUCLEOTIDE SEQUENCE [LARGE SCALE GENOMIC DNA]</scope>
</reference>
<accession>A0A4Y2ICL9</accession>
<comment type="caution">
    <text evidence="1">The sequence shown here is derived from an EMBL/GenBank/DDBJ whole genome shotgun (WGS) entry which is preliminary data.</text>
</comment>